<dbReference type="Proteomes" id="UP000020467">
    <property type="component" value="Unassembled WGS sequence"/>
</dbReference>
<feature type="region of interest" description="Disordered" evidence="1">
    <location>
        <begin position="1"/>
        <end position="29"/>
    </location>
</feature>
<dbReference type="eggNOG" id="ENOG502R16H">
    <property type="taxonomic scope" value="Eukaryota"/>
</dbReference>
<gene>
    <name evidence="2" type="ORF">CFIO01_08873</name>
</gene>
<accession>A0A010RCJ3</accession>
<dbReference type="PANTHER" id="PTHR38887:SF1">
    <property type="entry name" value="RAS MODIFICATION PROTEIN ERF4"/>
    <property type="match status" value="1"/>
</dbReference>
<keyword evidence="3" id="KW-1185">Reference proteome</keyword>
<dbReference type="OrthoDB" id="4845509at2759"/>
<evidence type="ECO:0000313" key="3">
    <source>
        <dbReference type="Proteomes" id="UP000020467"/>
    </source>
</evidence>
<dbReference type="EMBL" id="JARH01000672">
    <property type="protein sequence ID" value="EXF77966.1"/>
    <property type="molecule type" value="Genomic_DNA"/>
</dbReference>
<protein>
    <submittedName>
        <fullName evidence="2">Uncharacterized protein</fullName>
    </submittedName>
</protein>
<proteinExistence type="predicted"/>
<dbReference type="InterPro" id="IPR053221">
    <property type="entry name" value="Burnettramic_acid_biosynth"/>
</dbReference>
<feature type="region of interest" description="Disordered" evidence="1">
    <location>
        <begin position="249"/>
        <end position="274"/>
    </location>
</feature>
<reference evidence="2 3" key="1">
    <citation type="submission" date="2014-02" db="EMBL/GenBank/DDBJ databases">
        <title>The genome sequence of Colletotrichum fioriniae PJ7.</title>
        <authorList>
            <person name="Baroncelli R."/>
            <person name="Thon M.R."/>
        </authorList>
    </citation>
    <scope>NUCLEOTIDE SEQUENCE [LARGE SCALE GENOMIC DNA]</scope>
    <source>
        <strain evidence="2 3">PJ7</strain>
    </source>
</reference>
<comment type="caution">
    <text evidence="2">The sequence shown here is derived from an EMBL/GenBank/DDBJ whole genome shotgun (WGS) entry which is preliminary data.</text>
</comment>
<dbReference type="HOGENOM" id="CLU_578709_0_0_1"/>
<dbReference type="AlphaFoldDB" id="A0A010RCJ3"/>
<evidence type="ECO:0000313" key="2">
    <source>
        <dbReference type="EMBL" id="EXF77966.1"/>
    </source>
</evidence>
<organism evidence="2 3">
    <name type="scientific">Colletotrichum fioriniae PJ7</name>
    <dbReference type="NCBI Taxonomy" id="1445577"/>
    <lineage>
        <taxon>Eukaryota</taxon>
        <taxon>Fungi</taxon>
        <taxon>Dikarya</taxon>
        <taxon>Ascomycota</taxon>
        <taxon>Pezizomycotina</taxon>
        <taxon>Sordariomycetes</taxon>
        <taxon>Hypocreomycetidae</taxon>
        <taxon>Glomerellales</taxon>
        <taxon>Glomerellaceae</taxon>
        <taxon>Colletotrichum</taxon>
        <taxon>Colletotrichum acutatum species complex</taxon>
    </lineage>
</organism>
<sequence length="472" mass="52830">MATYAHGTESLPGPVPGQSMGFLDGCESQSTQETGYTSLELCKYEKRQSTEEEDRNRSLALIQRISERHLIQQQELRNQPRVRELQQYLGVLQDAIPRLPDNNLLPGPELPSATSSRPRLAYPIMIKQRLSRTSSPKFAATYPPDLQNCGIKEREFLRFLDDLNRVYRQPGSPGSPGDHAMDINGFANTTALTTSRPTLLSMVIRGASSYGKHTAKRSATSEILQKANNELFHPRGLACVLVACRRTESEASGKTPERGGAAASTYIPDRSQGKKLKMRQRIVGRMRGSRWTELEQFGFYDEEDFHPGPDSHRPPPRHSYRPIRRRSPSSEREDKIGLEQVIEEHCENGNIDEGRQRQSTSRCAKGKHLAWTENEISSLSRNKATNWDFVSNQSSNLALIPGKVKIESLPADFFTAETDEEKTCEEAQQTDAGSETASTIVEPIGSSQGETLSPNKLYLMILNSPEEVENLK</sequence>
<feature type="compositionally biased region" description="Basic residues" evidence="1">
    <location>
        <begin position="314"/>
        <end position="327"/>
    </location>
</feature>
<dbReference type="PANTHER" id="PTHR38887">
    <property type="entry name" value="CHROMOSOME 21, WHOLE GENOME SHOTGUN SEQUENCE"/>
    <property type="match status" value="1"/>
</dbReference>
<dbReference type="KEGG" id="cfj:CFIO01_08873"/>
<feature type="region of interest" description="Disordered" evidence="1">
    <location>
        <begin position="302"/>
        <end position="335"/>
    </location>
</feature>
<name>A0A010RCJ3_9PEZI</name>
<evidence type="ECO:0000256" key="1">
    <source>
        <dbReference type="SAM" id="MobiDB-lite"/>
    </source>
</evidence>